<gene>
    <name evidence="2" type="ORF">WOLCODRAFT_155840</name>
</gene>
<evidence type="ECO:0000313" key="2">
    <source>
        <dbReference type="EMBL" id="PCH35163.1"/>
    </source>
</evidence>
<proteinExistence type="predicted"/>
<keyword evidence="3" id="KW-1185">Reference proteome</keyword>
<organism evidence="2 3">
    <name type="scientific">Wolfiporia cocos (strain MD-104)</name>
    <name type="common">Brown rot fungus</name>
    <dbReference type="NCBI Taxonomy" id="742152"/>
    <lineage>
        <taxon>Eukaryota</taxon>
        <taxon>Fungi</taxon>
        <taxon>Dikarya</taxon>
        <taxon>Basidiomycota</taxon>
        <taxon>Agaricomycotina</taxon>
        <taxon>Agaricomycetes</taxon>
        <taxon>Polyporales</taxon>
        <taxon>Phaeolaceae</taxon>
        <taxon>Wolfiporia</taxon>
    </lineage>
</organism>
<dbReference type="Proteomes" id="UP000218811">
    <property type="component" value="Unassembled WGS sequence"/>
</dbReference>
<name>A0A2H3J5X5_WOLCO</name>
<feature type="region of interest" description="Disordered" evidence="1">
    <location>
        <begin position="83"/>
        <end position="111"/>
    </location>
</feature>
<sequence>MKGVSKVFLPLTSTSKGGRIVLSACGRGVLGPGGSDKTQSSVSFPGALSSAGVSGLRFFATPLLPSIYTWGTVSSARDFSRSDERGAGSIAAAERTSTKIKSGTRMTAPRRVATRTPLATRDAPRRTSLTQCVHAVHALERRIRQRAHPTAFATRVSRVILYPAHPSQRACPRMPSRSALSVHRACSDAPQDAFGTYAVRGAHTSRDAQRSACVLHASRGGRDGMEDGGRAFSHRVGAGDRAAKKDPQIVADGFAPQSREFGCLLRLVLATPSRSRTLAFLERDRLQHCSLCRRLPLPSRFLEQWIFLQRVGAAVIVGGLLLENTAAIPHTMAGIVLRVCLAIVHRGPCGSSLREWPSGTGLRPRPSAWTELAGGICAD</sequence>
<evidence type="ECO:0000256" key="1">
    <source>
        <dbReference type="SAM" id="MobiDB-lite"/>
    </source>
</evidence>
<evidence type="ECO:0000313" key="3">
    <source>
        <dbReference type="Proteomes" id="UP000218811"/>
    </source>
</evidence>
<dbReference type="AlphaFoldDB" id="A0A2H3J5X5"/>
<accession>A0A2H3J5X5</accession>
<reference evidence="2 3" key="1">
    <citation type="journal article" date="2012" name="Science">
        <title>The Paleozoic origin of enzymatic lignin decomposition reconstructed from 31 fungal genomes.</title>
        <authorList>
            <person name="Floudas D."/>
            <person name="Binder M."/>
            <person name="Riley R."/>
            <person name="Barry K."/>
            <person name="Blanchette R.A."/>
            <person name="Henrissat B."/>
            <person name="Martinez A.T."/>
            <person name="Otillar R."/>
            <person name="Spatafora J.W."/>
            <person name="Yadav J.S."/>
            <person name="Aerts A."/>
            <person name="Benoit I."/>
            <person name="Boyd A."/>
            <person name="Carlson A."/>
            <person name="Copeland A."/>
            <person name="Coutinho P.M."/>
            <person name="de Vries R.P."/>
            <person name="Ferreira P."/>
            <person name="Findley K."/>
            <person name="Foster B."/>
            <person name="Gaskell J."/>
            <person name="Glotzer D."/>
            <person name="Gorecki P."/>
            <person name="Heitman J."/>
            <person name="Hesse C."/>
            <person name="Hori C."/>
            <person name="Igarashi K."/>
            <person name="Jurgens J.A."/>
            <person name="Kallen N."/>
            <person name="Kersten P."/>
            <person name="Kohler A."/>
            <person name="Kuees U."/>
            <person name="Kumar T.K.A."/>
            <person name="Kuo A."/>
            <person name="LaButti K."/>
            <person name="Larrondo L.F."/>
            <person name="Lindquist E."/>
            <person name="Ling A."/>
            <person name="Lombard V."/>
            <person name="Lucas S."/>
            <person name="Lundell T."/>
            <person name="Martin R."/>
            <person name="McLaughlin D.J."/>
            <person name="Morgenstern I."/>
            <person name="Morin E."/>
            <person name="Murat C."/>
            <person name="Nagy L.G."/>
            <person name="Nolan M."/>
            <person name="Ohm R.A."/>
            <person name="Patyshakuliyeva A."/>
            <person name="Rokas A."/>
            <person name="Ruiz-Duenas F.J."/>
            <person name="Sabat G."/>
            <person name="Salamov A."/>
            <person name="Samejima M."/>
            <person name="Schmutz J."/>
            <person name="Slot J.C."/>
            <person name="St John F."/>
            <person name="Stenlid J."/>
            <person name="Sun H."/>
            <person name="Sun S."/>
            <person name="Syed K."/>
            <person name="Tsang A."/>
            <person name="Wiebenga A."/>
            <person name="Young D."/>
            <person name="Pisabarro A."/>
            <person name="Eastwood D.C."/>
            <person name="Martin F."/>
            <person name="Cullen D."/>
            <person name="Grigoriev I.V."/>
            <person name="Hibbett D.S."/>
        </authorList>
    </citation>
    <scope>NUCLEOTIDE SEQUENCE [LARGE SCALE GENOMIC DNA]</scope>
    <source>
        <strain evidence="2 3">MD-104</strain>
    </source>
</reference>
<dbReference type="EMBL" id="KB467843">
    <property type="protein sequence ID" value="PCH35163.1"/>
    <property type="molecule type" value="Genomic_DNA"/>
</dbReference>
<protein>
    <submittedName>
        <fullName evidence="2">Uncharacterized protein</fullName>
    </submittedName>
</protein>